<reference evidence="1 2" key="1">
    <citation type="submission" date="2023-03" db="EMBL/GenBank/DDBJ databases">
        <authorList>
            <person name="Kaur S."/>
            <person name="Espinosa-Saiz D."/>
            <person name="Velazquez E."/>
            <person name="Menendez E."/>
            <person name="diCenzo G.C."/>
        </authorList>
    </citation>
    <scope>NUCLEOTIDE SEQUENCE [LARGE SCALE GENOMIC DNA]</scope>
    <source>
        <strain evidence="1 2">LMG 24692</strain>
    </source>
</reference>
<dbReference type="Proteomes" id="UP001229355">
    <property type="component" value="Chromosome 1"/>
</dbReference>
<keyword evidence="2" id="KW-1185">Reference proteome</keyword>
<dbReference type="RefSeq" id="WP_280659269.1">
    <property type="nucleotide sequence ID" value="NZ_CP120373.1"/>
</dbReference>
<protein>
    <submittedName>
        <fullName evidence="1">Uncharacterized protein</fullName>
    </submittedName>
</protein>
<organism evidence="1 2">
    <name type="scientific">Sinorhizobium garamanticum</name>
    <dbReference type="NCBI Taxonomy" id="680247"/>
    <lineage>
        <taxon>Bacteria</taxon>
        <taxon>Pseudomonadati</taxon>
        <taxon>Pseudomonadota</taxon>
        <taxon>Alphaproteobacteria</taxon>
        <taxon>Hyphomicrobiales</taxon>
        <taxon>Rhizobiaceae</taxon>
        <taxon>Sinorhizobium/Ensifer group</taxon>
        <taxon>Sinorhizobium</taxon>
    </lineage>
</organism>
<evidence type="ECO:0000313" key="1">
    <source>
        <dbReference type="EMBL" id="WEX87212.1"/>
    </source>
</evidence>
<evidence type="ECO:0000313" key="2">
    <source>
        <dbReference type="Proteomes" id="UP001229355"/>
    </source>
</evidence>
<dbReference type="EMBL" id="CP120373">
    <property type="protein sequence ID" value="WEX87212.1"/>
    <property type="molecule type" value="Genomic_DNA"/>
</dbReference>
<accession>A0ABY8DBZ0</accession>
<gene>
    <name evidence="1" type="ORF">PZN02_003581</name>
</gene>
<proteinExistence type="predicted"/>
<name>A0ABY8DBZ0_9HYPH</name>
<sequence length="59" mass="6571">MSSDLEKSPLKRLTSELQPVAAPASKIAAHRRIVDFPALGDTNLRMTPTHSERNSLWND</sequence>